<dbReference type="PANTHER" id="PTHR36849:SF1">
    <property type="entry name" value="CYTOPLASMIC PROTEIN"/>
    <property type="match status" value="1"/>
</dbReference>
<comment type="caution">
    <text evidence="1">The sequence shown here is derived from an EMBL/GenBank/DDBJ whole genome shotgun (WGS) entry which is preliminary data.</text>
</comment>
<evidence type="ECO:0000313" key="2">
    <source>
        <dbReference type="Proteomes" id="UP000017052"/>
    </source>
</evidence>
<dbReference type="GeneID" id="95360883"/>
<gene>
    <name evidence="1" type="ORF">HMPREF0682_0999</name>
</gene>
<accession>U2RAM8</accession>
<dbReference type="Proteomes" id="UP000017052">
    <property type="component" value="Unassembled WGS sequence"/>
</dbReference>
<name>U2RAM8_9ACTN</name>
<dbReference type="AlphaFoldDB" id="U2RAM8"/>
<dbReference type="InterPro" id="IPR052552">
    <property type="entry name" value="YeaO-like"/>
</dbReference>
<keyword evidence="2" id="KW-1185">Reference proteome</keyword>
<sequence length="119" mass="13224">MEIVIKRAYEQASDEDGYRVLVDRLWPRGVSKARAALDEWCKDVAPSPELRVWFGHRPERFEEFAARYAKELDASGAPAALLERAAASGKGRLTLVYAAKDAGNDHVTVLADRLSRLPA</sequence>
<reference evidence="1" key="1">
    <citation type="submission" date="2013-08" db="EMBL/GenBank/DDBJ databases">
        <authorList>
            <person name="Durkin A.S."/>
            <person name="Haft D.R."/>
            <person name="McCorrison J."/>
            <person name="Torralba M."/>
            <person name="Gillis M."/>
            <person name="Haft D.H."/>
            <person name="Methe B."/>
            <person name="Sutton G."/>
            <person name="Nelson K.E."/>
        </authorList>
    </citation>
    <scope>NUCLEOTIDE SEQUENCE [LARGE SCALE GENOMIC DNA]</scope>
    <source>
        <strain evidence="1">F0233</strain>
    </source>
</reference>
<dbReference type="PANTHER" id="PTHR36849">
    <property type="entry name" value="CYTOPLASMIC PROTEIN-RELATED"/>
    <property type="match status" value="1"/>
</dbReference>
<evidence type="ECO:0000313" key="1">
    <source>
        <dbReference type="EMBL" id="ERK50658.1"/>
    </source>
</evidence>
<proteinExistence type="predicted"/>
<dbReference type="OrthoDB" id="9790745at2"/>
<dbReference type="Pfam" id="PF22752">
    <property type="entry name" value="DUF488-N3i"/>
    <property type="match status" value="1"/>
</dbReference>
<protein>
    <submittedName>
        <fullName evidence="1">PF04343 family protein</fullName>
    </submittedName>
</protein>
<dbReference type="EMBL" id="ACVN02000298">
    <property type="protein sequence ID" value="ERK50658.1"/>
    <property type="molecule type" value="Genomic_DNA"/>
</dbReference>
<organism evidence="1 2">
    <name type="scientific">Propionibacterium acidifaciens F0233</name>
    <dbReference type="NCBI Taxonomy" id="553198"/>
    <lineage>
        <taxon>Bacteria</taxon>
        <taxon>Bacillati</taxon>
        <taxon>Actinomycetota</taxon>
        <taxon>Actinomycetes</taxon>
        <taxon>Propionibacteriales</taxon>
        <taxon>Propionibacteriaceae</taxon>
        <taxon>Propionibacterium</taxon>
    </lineage>
</organism>
<dbReference type="RefSeq" id="WP_021798681.1">
    <property type="nucleotide sequence ID" value="NZ_ACVN02000298.1"/>
</dbReference>